<feature type="compositionally biased region" description="Basic and acidic residues" evidence="1">
    <location>
        <begin position="64"/>
        <end position="77"/>
    </location>
</feature>
<feature type="compositionally biased region" description="Polar residues" evidence="1">
    <location>
        <begin position="52"/>
        <end position="63"/>
    </location>
</feature>
<evidence type="ECO:0000313" key="2">
    <source>
        <dbReference type="EMBL" id="KAJ1140751.1"/>
    </source>
</evidence>
<feature type="region of interest" description="Disordered" evidence="1">
    <location>
        <begin position="1"/>
        <end position="33"/>
    </location>
</feature>
<gene>
    <name evidence="2" type="ORF">NDU88_007089</name>
</gene>
<keyword evidence="3" id="KW-1185">Reference proteome</keyword>
<dbReference type="EMBL" id="JANPWB010000010">
    <property type="protein sequence ID" value="KAJ1140751.1"/>
    <property type="molecule type" value="Genomic_DNA"/>
</dbReference>
<reference evidence="2" key="1">
    <citation type="journal article" date="2022" name="bioRxiv">
        <title>Sequencing and chromosome-scale assembly of the giantPleurodeles waltlgenome.</title>
        <authorList>
            <person name="Brown T."/>
            <person name="Elewa A."/>
            <person name="Iarovenko S."/>
            <person name="Subramanian E."/>
            <person name="Araus A.J."/>
            <person name="Petzold A."/>
            <person name="Susuki M."/>
            <person name="Suzuki K.-i.T."/>
            <person name="Hayashi T."/>
            <person name="Toyoda A."/>
            <person name="Oliveira C."/>
            <person name="Osipova E."/>
            <person name="Leigh N.D."/>
            <person name="Simon A."/>
            <person name="Yun M.H."/>
        </authorList>
    </citation>
    <scope>NUCLEOTIDE SEQUENCE</scope>
    <source>
        <strain evidence="2">20211129_DDA</strain>
        <tissue evidence="2">Liver</tissue>
    </source>
</reference>
<feature type="region of interest" description="Disordered" evidence="1">
    <location>
        <begin position="51"/>
        <end position="79"/>
    </location>
</feature>
<organism evidence="2 3">
    <name type="scientific">Pleurodeles waltl</name>
    <name type="common">Iberian ribbed newt</name>
    <dbReference type="NCBI Taxonomy" id="8319"/>
    <lineage>
        <taxon>Eukaryota</taxon>
        <taxon>Metazoa</taxon>
        <taxon>Chordata</taxon>
        <taxon>Craniata</taxon>
        <taxon>Vertebrata</taxon>
        <taxon>Euteleostomi</taxon>
        <taxon>Amphibia</taxon>
        <taxon>Batrachia</taxon>
        <taxon>Caudata</taxon>
        <taxon>Salamandroidea</taxon>
        <taxon>Salamandridae</taxon>
        <taxon>Pleurodelinae</taxon>
        <taxon>Pleurodeles</taxon>
    </lineage>
</organism>
<evidence type="ECO:0000313" key="3">
    <source>
        <dbReference type="Proteomes" id="UP001066276"/>
    </source>
</evidence>
<protein>
    <submittedName>
        <fullName evidence="2">Uncharacterized protein</fullName>
    </submittedName>
</protein>
<dbReference type="Proteomes" id="UP001066276">
    <property type="component" value="Chromosome 6"/>
</dbReference>
<evidence type="ECO:0000256" key="1">
    <source>
        <dbReference type="SAM" id="MobiDB-lite"/>
    </source>
</evidence>
<sequence>MEDSPEQREVGGRPPTFRFRPRLNRRGQNARGSTASLLAVLPWSVALAATGRQGQNDPLSVTKNKGEHSSPGEESQRTCRRLRRCLLEQGSDSVTPREISLVLLVQGEDKESPECAHHGNLQLLAGAEFVESQ</sequence>
<name>A0AAV7QJP2_PLEWA</name>
<proteinExistence type="predicted"/>
<comment type="caution">
    <text evidence="2">The sequence shown here is derived from an EMBL/GenBank/DDBJ whole genome shotgun (WGS) entry which is preliminary data.</text>
</comment>
<accession>A0AAV7QJP2</accession>
<dbReference type="AlphaFoldDB" id="A0AAV7QJP2"/>
<feature type="compositionally biased region" description="Basic and acidic residues" evidence="1">
    <location>
        <begin position="1"/>
        <end position="11"/>
    </location>
</feature>